<feature type="transmembrane region" description="Helical" evidence="1">
    <location>
        <begin position="12"/>
        <end position="31"/>
    </location>
</feature>
<reference evidence="2 3" key="1">
    <citation type="submission" date="2017-03" db="EMBL/GenBank/DDBJ databases">
        <title>An alternative strategy for trypanosome survival in the mammalian bloodstream revealed through genome and transcriptome analysis of the ubiquitous bovine parasite Trypanosoma (Megatrypanum) theileri.</title>
        <authorList>
            <person name="Kelly S."/>
            <person name="Ivens A."/>
            <person name="Mott A."/>
            <person name="O'Neill E."/>
            <person name="Emms D."/>
            <person name="Macleod O."/>
            <person name="Voorheis P."/>
            <person name="Matthews J."/>
            <person name="Matthews K."/>
            <person name="Carrington M."/>
        </authorList>
    </citation>
    <scope>NUCLEOTIDE SEQUENCE [LARGE SCALE GENOMIC DNA]</scope>
    <source>
        <strain evidence="2">Edinburgh</strain>
    </source>
</reference>
<dbReference type="Proteomes" id="UP000192257">
    <property type="component" value="Unassembled WGS sequence"/>
</dbReference>
<gene>
    <name evidence="2" type="ORF">TM35_000061300</name>
</gene>
<proteinExistence type="predicted"/>
<keyword evidence="1" id="KW-0812">Transmembrane</keyword>
<dbReference type="VEuPathDB" id="TriTrypDB:TM35_000061300"/>
<protein>
    <recommendedName>
        <fullName evidence="4">O-fucosyltransferase family protein</fullName>
    </recommendedName>
</protein>
<evidence type="ECO:0000313" key="3">
    <source>
        <dbReference type="Proteomes" id="UP000192257"/>
    </source>
</evidence>
<sequence>MGLLNQTPRVVLYALVLLCVVFLFTANWVYFSGVGNPFSTVVEPVDDGQTHSLGVSSVFAFDAAQDTLRLTEAEQQRVAQLQARVVSYNHNESNIVCPDRYIFVRLKRGVTRHHNQLQMMMNIIMWAERLNRTAVLGPFFVKNKWVIHSDLYNFSEIARHYCVVSIDTMRKRLSSRIPLTPVTIACFDGKICRSAIMHFGFKVKIEIIESYTPDVPWNHVEAHFYLQQYFFKYPQNSKAEIVIIRSVAAFMMTRGLSDHAAIYGLLRPSALIAQRVKRFLNHSFGPRGRFFAVHKRHLEMKCNNFLTESLPQLRTHFGVTLRSEREQLIRAQCNISIPYLAALHASLGLRLFSYPMFLAHDGQDPYTVPQLKARGARVYEKEHYAQYEDCAYGLCALAVDYFVMTEAEYFSGNAVSTVSDNVCFVRLGRGKACHGMEPAIIRM</sequence>
<dbReference type="Gene3D" id="3.40.50.11350">
    <property type="match status" value="1"/>
</dbReference>
<organism evidence="2 3">
    <name type="scientific">Trypanosoma theileri</name>
    <dbReference type="NCBI Taxonomy" id="67003"/>
    <lineage>
        <taxon>Eukaryota</taxon>
        <taxon>Discoba</taxon>
        <taxon>Euglenozoa</taxon>
        <taxon>Kinetoplastea</taxon>
        <taxon>Metakinetoplastina</taxon>
        <taxon>Trypanosomatida</taxon>
        <taxon>Trypanosomatidae</taxon>
        <taxon>Trypanosoma</taxon>
    </lineage>
</organism>
<evidence type="ECO:0000256" key="1">
    <source>
        <dbReference type="SAM" id="Phobius"/>
    </source>
</evidence>
<feature type="non-terminal residue" evidence="2">
    <location>
        <position position="443"/>
    </location>
</feature>
<accession>A0A1X0P2K0</accession>
<keyword evidence="3" id="KW-1185">Reference proteome</keyword>
<dbReference type="AlphaFoldDB" id="A0A1X0P2K0"/>
<dbReference type="GeneID" id="39982947"/>
<keyword evidence="1" id="KW-1133">Transmembrane helix</keyword>
<dbReference type="EMBL" id="NBCO01000006">
    <property type="protein sequence ID" value="ORC91125.1"/>
    <property type="molecule type" value="Genomic_DNA"/>
</dbReference>
<dbReference type="RefSeq" id="XP_028885191.1">
    <property type="nucleotide sequence ID" value="XM_029023167.1"/>
</dbReference>
<keyword evidence="1" id="KW-0472">Membrane</keyword>
<evidence type="ECO:0008006" key="4">
    <source>
        <dbReference type="Google" id="ProtNLM"/>
    </source>
</evidence>
<comment type="caution">
    <text evidence="2">The sequence shown here is derived from an EMBL/GenBank/DDBJ whole genome shotgun (WGS) entry which is preliminary data.</text>
</comment>
<dbReference type="OrthoDB" id="251360at2759"/>
<name>A0A1X0P2K0_9TRYP</name>
<evidence type="ECO:0000313" key="2">
    <source>
        <dbReference type="EMBL" id="ORC91125.1"/>
    </source>
</evidence>